<dbReference type="GO" id="GO:0016114">
    <property type="term" value="P:terpenoid biosynthetic process"/>
    <property type="evidence" value="ECO:0007669"/>
    <property type="project" value="UniProtKB-UniRule"/>
</dbReference>
<proteinExistence type="inferred from homology"/>
<dbReference type="InterPro" id="IPR006204">
    <property type="entry name" value="GHMP_kinase_N_dom"/>
</dbReference>
<dbReference type="PANTHER" id="PTHR43527:SF2">
    <property type="entry name" value="4-DIPHOSPHOCYTIDYL-2-C-METHYL-D-ERYTHRITOL KINASE, CHLOROPLASTIC"/>
    <property type="match status" value="1"/>
</dbReference>
<dbReference type="InterPro" id="IPR014721">
    <property type="entry name" value="Ribsml_uS5_D2-typ_fold_subgr"/>
</dbReference>
<dbReference type="GO" id="GO:0050515">
    <property type="term" value="F:4-(cytidine 5'-diphospho)-2-C-methyl-D-erythritol kinase activity"/>
    <property type="evidence" value="ECO:0007669"/>
    <property type="project" value="UniProtKB-UniRule"/>
</dbReference>
<keyword evidence="7 9" id="KW-0067">ATP-binding</keyword>
<keyword evidence="4 9" id="KW-0808">Transferase</keyword>
<comment type="similarity">
    <text evidence="1 9">Belongs to the GHMP kinase family. IspE subfamily.</text>
</comment>
<keyword evidence="9" id="KW-0414">Isoprene biosynthesis</keyword>
<evidence type="ECO:0000256" key="6">
    <source>
        <dbReference type="ARBA" id="ARBA00022777"/>
    </source>
</evidence>
<dbReference type="SUPFAM" id="SSF55060">
    <property type="entry name" value="GHMP Kinase, C-terminal domain"/>
    <property type="match status" value="1"/>
</dbReference>
<dbReference type="Pfam" id="PF00288">
    <property type="entry name" value="GHMP_kinases_N"/>
    <property type="match status" value="1"/>
</dbReference>
<dbReference type="Gene3D" id="3.30.230.10">
    <property type="match status" value="1"/>
</dbReference>
<evidence type="ECO:0000256" key="9">
    <source>
        <dbReference type="HAMAP-Rule" id="MF_00061"/>
    </source>
</evidence>
<dbReference type="InterPro" id="IPR013750">
    <property type="entry name" value="GHMP_kinase_C_dom"/>
</dbReference>
<dbReference type="GO" id="GO:0019288">
    <property type="term" value="P:isopentenyl diphosphate biosynthetic process, methylerythritol 4-phosphate pathway"/>
    <property type="evidence" value="ECO:0007669"/>
    <property type="project" value="UniProtKB-UniRule"/>
</dbReference>
<dbReference type="EC" id="2.7.1.148" evidence="2 9"/>
<keyword evidence="6 9" id="KW-0418">Kinase</keyword>
<reference evidence="12" key="1">
    <citation type="submission" date="2021-10" db="EMBL/GenBank/DDBJ databases">
        <title>Novel species in genus Arthrobacter.</title>
        <authorList>
            <person name="Liu Y."/>
        </authorList>
    </citation>
    <scope>NUCLEOTIDE SEQUENCE</scope>
    <source>
        <strain evidence="12">Zg-Y453</strain>
    </source>
</reference>
<dbReference type="Pfam" id="PF08544">
    <property type="entry name" value="GHMP_kinases_C"/>
    <property type="match status" value="1"/>
</dbReference>
<comment type="caution">
    <text evidence="12">The sequence shown here is derived from an EMBL/GenBank/DDBJ whole genome shotgun (WGS) entry which is preliminary data.</text>
</comment>
<feature type="domain" description="GHMP kinase C-terminal" evidence="11">
    <location>
        <begin position="218"/>
        <end position="294"/>
    </location>
</feature>
<evidence type="ECO:0000256" key="2">
    <source>
        <dbReference type="ARBA" id="ARBA00012052"/>
    </source>
</evidence>
<evidence type="ECO:0000256" key="5">
    <source>
        <dbReference type="ARBA" id="ARBA00022741"/>
    </source>
</evidence>
<dbReference type="AlphaFoldDB" id="A0A9X1MCZ5"/>
<protein>
    <recommendedName>
        <fullName evidence="3 9">4-diphosphocytidyl-2-C-methyl-D-erythritol kinase</fullName>
        <shortName evidence="9">CMK</shortName>
        <ecNumber evidence="2 9">2.7.1.148</ecNumber>
    </recommendedName>
    <alternativeName>
        <fullName evidence="8 9">4-(cytidine-5'-diphospho)-2-C-methyl-D-erythritol kinase</fullName>
    </alternativeName>
</protein>
<feature type="binding site" evidence="9">
    <location>
        <begin position="108"/>
        <end position="118"/>
    </location>
    <ligand>
        <name>ATP</name>
        <dbReference type="ChEBI" id="CHEBI:30616"/>
    </ligand>
</feature>
<dbReference type="InterPro" id="IPR036554">
    <property type="entry name" value="GHMP_kinase_C_sf"/>
</dbReference>
<comment type="pathway">
    <text evidence="9">Isoprenoid biosynthesis; isopentenyl diphosphate biosynthesis via DXP pathway; isopentenyl diphosphate from 1-deoxy-D-xylulose 5-phosphate: step 3/6.</text>
</comment>
<accession>A0A9X1MCZ5</accession>
<evidence type="ECO:0000313" key="13">
    <source>
        <dbReference type="Proteomes" id="UP001139158"/>
    </source>
</evidence>
<evidence type="ECO:0000313" key="12">
    <source>
        <dbReference type="EMBL" id="MCC3297271.1"/>
    </source>
</evidence>
<feature type="domain" description="GHMP kinase N-terminal" evidence="10">
    <location>
        <begin position="79"/>
        <end position="158"/>
    </location>
</feature>
<dbReference type="EMBL" id="JAJFZV010000004">
    <property type="protein sequence ID" value="MCC3297271.1"/>
    <property type="molecule type" value="Genomic_DNA"/>
</dbReference>
<feature type="active site" evidence="9">
    <location>
        <position position="16"/>
    </location>
</feature>
<dbReference type="GO" id="GO:0005524">
    <property type="term" value="F:ATP binding"/>
    <property type="evidence" value="ECO:0007669"/>
    <property type="project" value="UniProtKB-UniRule"/>
</dbReference>
<dbReference type="HAMAP" id="MF_00061">
    <property type="entry name" value="IspE"/>
    <property type="match status" value="1"/>
</dbReference>
<evidence type="ECO:0000259" key="11">
    <source>
        <dbReference type="Pfam" id="PF08544"/>
    </source>
</evidence>
<dbReference type="Gene3D" id="3.30.70.890">
    <property type="entry name" value="GHMP kinase, C-terminal domain"/>
    <property type="match status" value="1"/>
</dbReference>
<sequence length="315" mass="31101">MSIPGIHTASVSAPGKINVSLQVGPLRKDGYHSVASVYLAVSLLEDVRATAGQSGITVAVEGGGPLRIPVDGIPLGPDNLVARAAAELAHRTGRRDPAVDLLITKRVPVAGGMGGGSADAAAALMACNSLWGTGLSHTELASIASGLGADVPFALAGGAAVGLGVGDQLTPLDAEASLHWVLVASSIGLSTPGVYRRLDELRAGRNIPEPAAADPRVLEAVRSGNAAALAGVIHNDLQAAALSLAPQLAPVLDRGRELGALAGIVSGSGPTLAFLAGGAAAAADLESALRAEGHNALAVHGPARGAEVTAPADIT</sequence>
<evidence type="ECO:0000256" key="8">
    <source>
        <dbReference type="ARBA" id="ARBA00032554"/>
    </source>
</evidence>
<keyword evidence="5 9" id="KW-0547">Nucleotide-binding</keyword>
<comment type="function">
    <text evidence="9">Catalyzes the phosphorylation of the position 2 hydroxy group of 4-diphosphocytidyl-2C-methyl-D-erythritol.</text>
</comment>
<evidence type="ECO:0000259" key="10">
    <source>
        <dbReference type="Pfam" id="PF00288"/>
    </source>
</evidence>
<dbReference type="InterPro" id="IPR020568">
    <property type="entry name" value="Ribosomal_Su5_D2-typ_SF"/>
</dbReference>
<name>A0A9X1MCZ5_9MICC</name>
<organism evidence="12 13">
    <name type="scientific">Arthrobacter caoxuetaonis</name>
    <dbReference type="NCBI Taxonomy" id="2886935"/>
    <lineage>
        <taxon>Bacteria</taxon>
        <taxon>Bacillati</taxon>
        <taxon>Actinomycetota</taxon>
        <taxon>Actinomycetes</taxon>
        <taxon>Micrococcales</taxon>
        <taxon>Micrococcaceae</taxon>
        <taxon>Arthrobacter</taxon>
    </lineage>
</organism>
<comment type="catalytic activity">
    <reaction evidence="9">
        <text>4-CDP-2-C-methyl-D-erythritol + ATP = 4-CDP-2-C-methyl-D-erythritol 2-phosphate + ADP + H(+)</text>
        <dbReference type="Rhea" id="RHEA:18437"/>
        <dbReference type="ChEBI" id="CHEBI:15378"/>
        <dbReference type="ChEBI" id="CHEBI:30616"/>
        <dbReference type="ChEBI" id="CHEBI:57823"/>
        <dbReference type="ChEBI" id="CHEBI:57919"/>
        <dbReference type="ChEBI" id="CHEBI:456216"/>
        <dbReference type="EC" id="2.7.1.148"/>
    </reaction>
</comment>
<feature type="active site" evidence="9">
    <location>
        <position position="150"/>
    </location>
</feature>
<dbReference type="PIRSF" id="PIRSF010376">
    <property type="entry name" value="IspE"/>
    <property type="match status" value="1"/>
</dbReference>
<evidence type="ECO:0000256" key="3">
    <source>
        <dbReference type="ARBA" id="ARBA00017473"/>
    </source>
</evidence>
<evidence type="ECO:0000256" key="7">
    <source>
        <dbReference type="ARBA" id="ARBA00022840"/>
    </source>
</evidence>
<dbReference type="RefSeq" id="WP_227895100.1">
    <property type="nucleotide sequence ID" value="NZ_CP099466.1"/>
</dbReference>
<gene>
    <name evidence="9" type="primary">ispE</name>
    <name evidence="12" type="ORF">LJ757_05555</name>
</gene>
<evidence type="ECO:0000256" key="4">
    <source>
        <dbReference type="ARBA" id="ARBA00022679"/>
    </source>
</evidence>
<dbReference type="SUPFAM" id="SSF54211">
    <property type="entry name" value="Ribosomal protein S5 domain 2-like"/>
    <property type="match status" value="1"/>
</dbReference>
<dbReference type="NCBIfam" id="TIGR00154">
    <property type="entry name" value="ispE"/>
    <property type="match status" value="1"/>
</dbReference>
<dbReference type="PANTHER" id="PTHR43527">
    <property type="entry name" value="4-DIPHOSPHOCYTIDYL-2-C-METHYL-D-ERYTHRITOL KINASE, CHLOROPLASTIC"/>
    <property type="match status" value="1"/>
</dbReference>
<dbReference type="Proteomes" id="UP001139158">
    <property type="component" value="Unassembled WGS sequence"/>
</dbReference>
<dbReference type="NCBIfam" id="NF002870">
    <property type="entry name" value="PRK03188.1"/>
    <property type="match status" value="1"/>
</dbReference>
<keyword evidence="13" id="KW-1185">Reference proteome</keyword>
<dbReference type="InterPro" id="IPR004424">
    <property type="entry name" value="IspE"/>
</dbReference>
<evidence type="ECO:0000256" key="1">
    <source>
        <dbReference type="ARBA" id="ARBA00009684"/>
    </source>
</evidence>